<feature type="domain" description="HPt" evidence="2">
    <location>
        <begin position="19"/>
        <end position="115"/>
    </location>
</feature>
<evidence type="ECO:0000313" key="3">
    <source>
        <dbReference type="EMBL" id="SFC49844.1"/>
    </source>
</evidence>
<reference evidence="3 4" key="1">
    <citation type="submission" date="2016-10" db="EMBL/GenBank/DDBJ databases">
        <authorList>
            <person name="de Groot N.N."/>
        </authorList>
    </citation>
    <scope>NUCLEOTIDE SEQUENCE [LARGE SCALE GENOMIC DNA]</scope>
    <source>
        <strain evidence="3 4">DSM 6793</strain>
    </source>
</reference>
<gene>
    <name evidence="3" type="ORF">SAMN05421780_10660</name>
</gene>
<dbReference type="OrthoDB" id="982804at2"/>
<proteinExistence type="predicted"/>
<protein>
    <submittedName>
        <fullName evidence="3">HPt (Histidine-containing phosphotransfer) domain-containing protein</fullName>
    </submittedName>
</protein>
<keyword evidence="4" id="KW-1185">Reference proteome</keyword>
<evidence type="ECO:0000313" key="4">
    <source>
        <dbReference type="Proteomes" id="UP000199514"/>
    </source>
</evidence>
<name>A0A1I1JMS3_9BACT</name>
<dbReference type="SMART" id="SM00073">
    <property type="entry name" value="HPT"/>
    <property type="match status" value="1"/>
</dbReference>
<keyword evidence="1" id="KW-0597">Phosphoprotein</keyword>
<dbReference type="EMBL" id="FOLE01000006">
    <property type="protein sequence ID" value="SFC49844.1"/>
    <property type="molecule type" value="Genomic_DNA"/>
</dbReference>
<feature type="modified residue" description="Phosphohistidine" evidence="1">
    <location>
        <position position="58"/>
    </location>
</feature>
<dbReference type="GO" id="GO:0004672">
    <property type="term" value="F:protein kinase activity"/>
    <property type="evidence" value="ECO:0007669"/>
    <property type="project" value="UniProtKB-ARBA"/>
</dbReference>
<dbReference type="AlphaFoldDB" id="A0A1I1JMS3"/>
<dbReference type="RefSeq" id="WP_091512279.1">
    <property type="nucleotide sequence ID" value="NZ_FOLE01000006.1"/>
</dbReference>
<evidence type="ECO:0000256" key="1">
    <source>
        <dbReference type="PROSITE-ProRule" id="PRU00110"/>
    </source>
</evidence>
<dbReference type="InterPro" id="IPR036641">
    <property type="entry name" value="HPT_dom_sf"/>
</dbReference>
<accession>A0A1I1JMS3</accession>
<dbReference type="Pfam" id="PF01627">
    <property type="entry name" value="Hpt"/>
    <property type="match status" value="1"/>
</dbReference>
<dbReference type="STRING" id="927664.SAMN05421780_10660"/>
<organism evidence="3 4">
    <name type="scientific">Flexibacter flexilis DSM 6793</name>
    <dbReference type="NCBI Taxonomy" id="927664"/>
    <lineage>
        <taxon>Bacteria</taxon>
        <taxon>Pseudomonadati</taxon>
        <taxon>Bacteroidota</taxon>
        <taxon>Cytophagia</taxon>
        <taxon>Cytophagales</taxon>
        <taxon>Flexibacteraceae</taxon>
        <taxon>Flexibacter</taxon>
    </lineage>
</organism>
<dbReference type="InterPro" id="IPR008207">
    <property type="entry name" value="Sig_transdc_His_kin_Hpt_dom"/>
</dbReference>
<dbReference type="SUPFAM" id="SSF47226">
    <property type="entry name" value="Histidine-containing phosphotransfer domain, HPT domain"/>
    <property type="match status" value="1"/>
</dbReference>
<sequence length="116" mass="13181">MANTQYINLNYLQDISGGDEEFVRDLLETFVSNSPQDIQIITDALAAHQWDTIWKMGHKLKSSSKFMGAEHMAEAAAEIECYCKQVDKIEIPHIQILIKNLEQQFALAQTEIQGLL</sequence>
<dbReference type="Proteomes" id="UP000199514">
    <property type="component" value="Unassembled WGS sequence"/>
</dbReference>
<dbReference type="PROSITE" id="PS50894">
    <property type="entry name" value="HPT"/>
    <property type="match status" value="1"/>
</dbReference>
<dbReference type="GO" id="GO:0000160">
    <property type="term" value="P:phosphorelay signal transduction system"/>
    <property type="evidence" value="ECO:0007669"/>
    <property type="project" value="InterPro"/>
</dbReference>
<dbReference type="Gene3D" id="1.20.120.160">
    <property type="entry name" value="HPT domain"/>
    <property type="match status" value="1"/>
</dbReference>
<evidence type="ECO:0000259" key="2">
    <source>
        <dbReference type="PROSITE" id="PS50894"/>
    </source>
</evidence>